<feature type="domain" description="DUF4326" evidence="1">
    <location>
        <begin position="1"/>
        <end position="110"/>
    </location>
</feature>
<evidence type="ECO:0000313" key="2">
    <source>
        <dbReference type="EMBL" id="CED90596.1"/>
    </source>
</evidence>
<proteinExistence type="predicted"/>
<protein>
    <recommendedName>
        <fullName evidence="1">DUF4326 domain-containing protein</fullName>
    </recommendedName>
</protein>
<organism evidence="2">
    <name type="scientific">Actinomyces succiniciruminis</name>
    <dbReference type="NCBI Taxonomy" id="1522002"/>
    <lineage>
        <taxon>Bacteria</taxon>
        <taxon>Bacillati</taxon>
        <taxon>Actinomycetota</taxon>
        <taxon>Actinomycetes</taxon>
        <taxon>Actinomycetales</taxon>
        <taxon>Actinomycetaceae</taxon>
        <taxon>Actinomyces</taxon>
    </lineage>
</organism>
<dbReference type="InterPro" id="IPR025475">
    <property type="entry name" value="DUF4326"/>
</dbReference>
<dbReference type="Pfam" id="PF14216">
    <property type="entry name" value="DUF4326"/>
    <property type="match status" value="1"/>
</dbReference>
<sequence length="138" mass="15402">MPDGVVYVGRGSRWGNQFIVGRTYMFSTFGRALEHIGFHQQIGPRPFTPTSRADVVEMYLAWFQGNLVVPLYEPYSRTIPRQENIQADLMGRDLACWCPLDEPCHADVLLALAAGKPLYSMTLADLSPVVEPEGGMLL</sequence>
<dbReference type="AlphaFoldDB" id="A0A1L7RGM0"/>
<accession>A0A1L7RGM0</accession>
<evidence type="ECO:0000259" key="1">
    <source>
        <dbReference type="Pfam" id="PF14216"/>
    </source>
</evidence>
<dbReference type="EMBL" id="LK995479">
    <property type="protein sequence ID" value="CED90596.1"/>
    <property type="molecule type" value="Genomic_DNA"/>
</dbReference>
<reference evidence="2" key="1">
    <citation type="submission" date="2014-07" db="EMBL/GenBank/DDBJ databases">
        <authorList>
            <person name="Zhang J.E."/>
            <person name="Yang H."/>
            <person name="Guo J."/>
            <person name="Deng Z."/>
            <person name="Luo H."/>
            <person name="Luo M."/>
            <person name="Zhao B."/>
        </authorList>
    </citation>
    <scope>NUCLEOTIDE SEQUENCE</scope>
    <source>
        <strain evidence="2">AM4</strain>
    </source>
</reference>
<gene>
    <name evidence="2" type="ORF">AAM4_0764</name>
</gene>
<name>A0A1L7RGM0_9ACTO</name>